<dbReference type="AlphaFoldDB" id="A0AAN7MS61"/>
<evidence type="ECO:0000256" key="2">
    <source>
        <dbReference type="SAM" id="Phobius"/>
    </source>
</evidence>
<evidence type="ECO:0008006" key="5">
    <source>
        <dbReference type="Google" id="ProtNLM"/>
    </source>
</evidence>
<sequence length="289" mass="31433">MASNQVILFLFYGELWKSLSTAIPQNISMNKRNAYASIRSPIEVKAPLYQLQATGPSLQKSGRALTVTPPPQFPKAYAEASDGSWIAALIIGIVLVSMIMAIITIVLWNCCKRPVLVDSNWAGRSPFADGDTPDVFMDSDQATKRSSVLFMLPWKLKQDTNVQQGPTASEEPPSGTARNESGRLPPPVADPSVATTPAPSTQASPPAPPSEAASCARDSCPQPAALPDPPDLPPPPDWLREPREDHSSDLSKYQEFHSETEERLPPPPESLIQEVHEPLPQLPQPEHPL</sequence>
<evidence type="ECO:0000313" key="4">
    <source>
        <dbReference type="Proteomes" id="UP001333110"/>
    </source>
</evidence>
<keyword evidence="2" id="KW-1133">Transmembrane helix</keyword>
<dbReference type="PANTHER" id="PTHR15384:SF0">
    <property type="entry name" value="PROTEIN EVI2B"/>
    <property type="match status" value="1"/>
</dbReference>
<reference evidence="3 4" key="1">
    <citation type="journal article" date="2023" name="J. Hered.">
        <title>Chromosome-level genome of the wood stork (Mycteria americana) provides insight into avian chromosome evolution.</title>
        <authorList>
            <person name="Flamio R. Jr."/>
            <person name="Ramstad K.M."/>
        </authorList>
    </citation>
    <scope>NUCLEOTIDE SEQUENCE [LARGE SCALE GENOMIC DNA]</scope>
    <source>
        <strain evidence="3">JAX WOST 10</strain>
    </source>
</reference>
<dbReference type="GO" id="GO:2000035">
    <property type="term" value="P:regulation of stem cell division"/>
    <property type="evidence" value="ECO:0007669"/>
    <property type="project" value="TreeGrafter"/>
</dbReference>
<keyword evidence="2" id="KW-0812">Transmembrane</keyword>
<feature type="compositionally biased region" description="Pro residues" evidence="1">
    <location>
        <begin position="280"/>
        <end position="289"/>
    </location>
</feature>
<dbReference type="EMBL" id="JAUNZN010000015">
    <property type="protein sequence ID" value="KAK4812475.1"/>
    <property type="molecule type" value="Genomic_DNA"/>
</dbReference>
<dbReference type="InterPro" id="IPR033239">
    <property type="entry name" value="EVI2B"/>
</dbReference>
<gene>
    <name evidence="3" type="ORF">QYF61_026468</name>
</gene>
<feature type="compositionally biased region" description="Basic and acidic residues" evidence="1">
    <location>
        <begin position="238"/>
        <end position="264"/>
    </location>
</feature>
<keyword evidence="2" id="KW-0472">Membrane</keyword>
<feature type="compositionally biased region" description="Low complexity" evidence="1">
    <location>
        <begin position="190"/>
        <end position="216"/>
    </location>
</feature>
<evidence type="ECO:0000256" key="1">
    <source>
        <dbReference type="SAM" id="MobiDB-lite"/>
    </source>
</evidence>
<feature type="region of interest" description="Disordered" evidence="1">
    <location>
        <begin position="159"/>
        <end position="289"/>
    </location>
</feature>
<keyword evidence="4" id="KW-1185">Reference proteome</keyword>
<dbReference type="PANTHER" id="PTHR15384">
    <property type="entry name" value="PROTEIN EVI2B"/>
    <property type="match status" value="1"/>
</dbReference>
<accession>A0AAN7MS61</accession>
<proteinExistence type="predicted"/>
<feature type="compositionally biased region" description="Pro residues" evidence="1">
    <location>
        <begin position="224"/>
        <end position="237"/>
    </location>
</feature>
<protein>
    <recommendedName>
        <fullName evidence="5">EVI2B protein</fullName>
    </recommendedName>
</protein>
<dbReference type="GO" id="GO:0045660">
    <property type="term" value="P:positive regulation of neutrophil differentiation"/>
    <property type="evidence" value="ECO:0007669"/>
    <property type="project" value="TreeGrafter"/>
</dbReference>
<comment type="caution">
    <text evidence="3">The sequence shown here is derived from an EMBL/GenBank/DDBJ whole genome shotgun (WGS) entry which is preliminary data.</text>
</comment>
<evidence type="ECO:0000313" key="3">
    <source>
        <dbReference type="EMBL" id="KAK4812475.1"/>
    </source>
</evidence>
<feature type="transmembrane region" description="Helical" evidence="2">
    <location>
        <begin position="85"/>
        <end position="108"/>
    </location>
</feature>
<dbReference type="Proteomes" id="UP001333110">
    <property type="component" value="Unassembled WGS sequence"/>
</dbReference>
<organism evidence="3 4">
    <name type="scientific">Mycteria americana</name>
    <name type="common">Wood stork</name>
    <dbReference type="NCBI Taxonomy" id="33587"/>
    <lineage>
        <taxon>Eukaryota</taxon>
        <taxon>Metazoa</taxon>
        <taxon>Chordata</taxon>
        <taxon>Craniata</taxon>
        <taxon>Vertebrata</taxon>
        <taxon>Euteleostomi</taxon>
        <taxon>Archelosauria</taxon>
        <taxon>Archosauria</taxon>
        <taxon>Dinosauria</taxon>
        <taxon>Saurischia</taxon>
        <taxon>Theropoda</taxon>
        <taxon>Coelurosauria</taxon>
        <taxon>Aves</taxon>
        <taxon>Neognathae</taxon>
        <taxon>Neoaves</taxon>
        <taxon>Aequornithes</taxon>
        <taxon>Ciconiiformes</taxon>
        <taxon>Ciconiidae</taxon>
        <taxon>Mycteria</taxon>
    </lineage>
</organism>
<name>A0AAN7MS61_MYCAM</name>